<keyword evidence="4" id="KW-0346">Stress response</keyword>
<feature type="region of interest" description="Disordered" evidence="2">
    <location>
        <begin position="56"/>
        <end position="77"/>
    </location>
</feature>
<dbReference type="InterPro" id="IPR011722">
    <property type="entry name" value="Hemimethylated_DNA-bd_dom"/>
</dbReference>
<dbReference type="NCBIfam" id="TIGR02097">
    <property type="entry name" value="yccV"/>
    <property type="match status" value="1"/>
</dbReference>
<dbReference type="Proteomes" id="UP000694257">
    <property type="component" value="Chromosome"/>
</dbReference>
<name>A0ABX8RUE4_NOCIO</name>
<dbReference type="RefSeq" id="WP_218475147.1">
    <property type="nucleotide sequence ID" value="NZ_BAABJN010000001.1"/>
</dbReference>
<dbReference type="EMBL" id="CP078145">
    <property type="protein sequence ID" value="QXN93264.1"/>
    <property type="molecule type" value="Genomic_DNA"/>
</dbReference>
<feature type="domain" description="Hemimethylated DNA-binding" evidence="3">
    <location>
        <begin position="4"/>
        <end position="76"/>
    </location>
</feature>
<evidence type="ECO:0000256" key="2">
    <source>
        <dbReference type="SAM" id="MobiDB-lite"/>
    </source>
</evidence>
<keyword evidence="5" id="KW-1185">Reference proteome</keyword>
<evidence type="ECO:0000256" key="1">
    <source>
        <dbReference type="NCBIfam" id="TIGR02097"/>
    </source>
</evidence>
<protein>
    <recommendedName>
        <fullName evidence="1">Heat shock protein HspQ</fullName>
    </recommendedName>
</protein>
<proteinExistence type="predicted"/>
<reference evidence="4 5" key="1">
    <citation type="submission" date="2021-07" db="EMBL/GenBank/DDBJ databases">
        <title>Whole Genome Sequence of Nocardia Iowensis.</title>
        <authorList>
            <person name="Lamm A."/>
            <person name="Collins-Fairclough A.M."/>
            <person name="Bunk B."/>
            <person name="Sproer C."/>
        </authorList>
    </citation>
    <scope>NUCLEOTIDE SEQUENCE [LARGE SCALE GENOMIC DNA]</scope>
    <source>
        <strain evidence="4 5">NRRL 5646</strain>
    </source>
</reference>
<evidence type="ECO:0000259" key="3">
    <source>
        <dbReference type="Pfam" id="PF08755"/>
    </source>
</evidence>
<evidence type="ECO:0000313" key="4">
    <source>
        <dbReference type="EMBL" id="QXN93264.1"/>
    </source>
</evidence>
<sequence length="77" mass="8562">MTQAKFGIGDRVRHVSLGRYGVVVGVDTEYSPAHDANDLSLNPDVRDSPWYRVTMEDDEQGESVDTYLSEAQLDAES</sequence>
<gene>
    <name evidence="4" type="primary">hspQ</name>
    <name evidence="4" type="ORF">KV110_09305</name>
</gene>
<evidence type="ECO:0000313" key="5">
    <source>
        <dbReference type="Proteomes" id="UP000694257"/>
    </source>
</evidence>
<dbReference type="Pfam" id="PF08755">
    <property type="entry name" value="YccV-like"/>
    <property type="match status" value="1"/>
</dbReference>
<accession>A0ABX8RUE4</accession>
<organism evidence="4 5">
    <name type="scientific">Nocardia iowensis</name>
    <dbReference type="NCBI Taxonomy" id="204891"/>
    <lineage>
        <taxon>Bacteria</taxon>
        <taxon>Bacillati</taxon>
        <taxon>Actinomycetota</taxon>
        <taxon>Actinomycetes</taxon>
        <taxon>Mycobacteriales</taxon>
        <taxon>Nocardiaceae</taxon>
        <taxon>Nocardia</taxon>
    </lineage>
</organism>